<organism evidence="1 2">
    <name type="scientific">Ambrosiozyma monospora</name>
    <name type="common">Yeast</name>
    <name type="synonym">Endomycopsis monosporus</name>
    <dbReference type="NCBI Taxonomy" id="43982"/>
    <lineage>
        <taxon>Eukaryota</taxon>
        <taxon>Fungi</taxon>
        <taxon>Dikarya</taxon>
        <taxon>Ascomycota</taxon>
        <taxon>Saccharomycotina</taxon>
        <taxon>Pichiomycetes</taxon>
        <taxon>Pichiales</taxon>
        <taxon>Pichiaceae</taxon>
        <taxon>Ambrosiozyma</taxon>
    </lineage>
</organism>
<protein>
    <submittedName>
        <fullName evidence="1">Unnamed protein product</fullName>
    </submittedName>
</protein>
<dbReference type="EMBL" id="BSXS01004241">
    <property type="protein sequence ID" value="GME82643.1"/>
    <property type="molecule type" value="Genomic_DNA"/>
</dbReference>
<evidence type="ECO:0000313" key="2">
    <source>
        <dbReference type="Proteomes" id="UP001165064"/>
    </source>
</evidence>
<sequence>MSRGPYPAHPMPQTPTSPVELPTLPGFMKRVNPKNPDVKFFSAFPPLNTIKAPKSVMERAGFDVYKPGPHQHHHGHTRHSSQGSRKPSHGQSNGPYSAGQQPNASAPNLKSPRNVSAPIPHSAKLNKTFSEPSFQPKRNFSNNNVGSGSGSGSVPSTAPNTNPPSPLRSSARSSTSTASPRRESDKSLIGNKQYSTGHSSVDGGSANGMTSPTYLTKVRTSPPISAIPPPRAMNNGKPTFQLGGPAPNIPPPQNPNGTPNGFSANRNIKGEQIPPALHLNDINVDLPPVSPLVSSKNIHSPMSNNSNTNSIDTSNIVPSINILNDSNTVPSPGPLKTGTDLGFNADNDRYETKESVPNRVSNTPFNFQPMSATASTFAGAAQEKSINFSKNGSPLFDQFGSPVNDTTSSPAYNNNNFHTIPKPT</sequence>
<comment type="caution">
    <text evidence="1">The sequence shown here is derived from an EMBL/GenBank/DDBJ whole genome shotgun (WGS) entry which is preliminary data.</text>
</comment>
<accession>A0ACB5T6J9</accession>
<evidence type="ECO:0000313" key="1">
    <source>
        <dbReference type="EMBL" id="GME82643.1"/>
    </source>
</evidence>
<keyword evidence="2" id="KW-1185">Reference proteome</keyword>
<gene>
    <name evidence="1" type="ORF">Amon02_000565600</name>
</gene>
<reference evidence="1" key="1">
    <citation type="submission" date="2023-04" db="EMBL/GenBank/DDBJ databases">
        <title>Ambrosiozyma monospora NBRC 10751.</title>
        <authorList>
            <person name="Ichikawa N."/>
            <person name="Sato H."/>
            <person name="Tonouchi N."/>
        </authorList>
    </citation>
    <scope>NUCLEOTIDE SEQUENCE</scope>
    <source>
        <strain evidence="1">NBRC 10751</strain>
    </source>
</reference>
<dbReference type="Proteomes" id="UP001165064">
    <property type="component" value="Unassembled WGS sequence"/>
</dbReference>
<proteinExistence type="predicted"/>
<name>A0ACB5T6J9_AMBMO</name>